<keyword evidence="1" id="KW-0472">Membrane</keyword>
<dbReference type="EMBL" id="BARW01026098">
    <property type="protein sequence ID" value="GAJ15265.1"/>
    <property type="molecule type" value="Genomic_DNA"/>
</dbReference>
<reference evidence="2" key="1">
    <citation type="journal article" date="2014" name="Front. Microbiol.">
        <title>High frequency of phylogenetically diverse reductive dehalogenase-homologous genes in deep subseafloor sedimentary metagenomes.</title>
        <authorList>
            <person name="Kawai M."/>
            <person name="Futagami T."/>
            <person name="Toyoda A."/>
            <person name="Takaki Y."/>
            <person name="Nishi S."/>
            <person name="Hori S."/>
            <person name="Arai W."/>
            <person name="Tsubouchi T."/>
            <person name="Morono Y."/>
            <person name="Uchiyama I."/>
            <person name="Ito T."/>
            <person name="Fujiyama A."/>
            <person name="Inagaki F."/>
            <person name="Takami H."/>
        </authorList>
    </citation>
    <scope>NUCLEOTIDE SEQUENCE</scope>
    <source>
        <strain evidence="2">Expedition CK06-06</strain>
    </source>
</reference>
<evidence type="ECO:0000256" key="1">
    <source>
        <dbReference type="SAM" id="Phobius"/>
    </source>
</evidence>
<sequence>MKNIWAIFKKEIKTYFTSPIAYVVITVFLV</sequence>
<feature type="transmembrane region" description="Helical" evidence="1">
    <location>
        <begin position="12"/>
        <end position="29"/>
    </location>
</feature>
<evidence type="ECO:0000313" key="2">
    <source>
        <dbReference type="EMBL" id="GAJ15265.1"/>
    </source>
</evidence>
<keyword evidence="1" id="KW-1133">Transmembrane helix</keyword>
<gene>
    <name evidence="2" type="ORF">S12H4_42618</name>
</gene>
<keyword evidence="1" id="KW-0812">Transmembrane</keyword>
<name>X1VW85_9ZZZZ</name>
<protein>
    <submittedName>
        <fullName evidence="2">Uncharacterized protein</fullName>
    </submittedName>
</protein>
<feature type="non-terminal residue" evidence="2">
    <location>
        <position position="30"/>
    </location>
</feature>
<dbReference type="AlphaFoldDB" id="X1VW85"/>
<accession>X1VW85</accession>
<organism evidence="2">
    <name type="scientific">marine sediment metagenome</name>
    <dbReference type="NCBI Taxonomy" id="412755"/>
    <lineage>
        <taxon>unclassified sequences</taxon>
        <taxon>metagenomes</taxon>
        <taxon>ecological metagenomes</taxon>
    </lineage>
</organism>
<proteinExistence type="predicted"/>
<comment type="caution">
    <text evidence="2">The sequence shown here is derived from an EMBL/GenBank/DDBJ whole genome shotgun (WGS) entry which is preliminary data.</text>
</comment>